<sequence length="254" mass="26962">MPEEKTCQKMGVNYAVPYEIHSIIQQVGTRQPPLFGQEIYPGAKLPPPGAPVAGTPPSPPQNPSPPPPPKAADVHQGKVQRQPPAQLVPFAAGPPGVPFQPTTPVFPYAPGADAAPLGRAQLTPAAIPKPAVVRAHSAPAFVRESPQFQGNVVPTPAAPPPPPATSPAPGPTLEAASHAPGRTPLVARSAPDEGRARVSEKSMPRVDFVPPVEYVDVSSVFIRFVQFLILCELSYYLCRLSVSFEHAYVFAEYM</sequence>
<gene>
    <name evidence="2" type="ORF">ANCDUO_00363</name>
</gene>
<feature type="compositionally biased region" description="Pro residues" evidence="1">
    <location>
        <begin position="156"/>
        <end position="170"/>
    </location>
</feature>
<feature type="region of interest" description="Disordered" evidence="1">
    <location>
        <begin position="33"/>
        <end position="90"/>
    </location>
</feature>
<name>A0A0C2H607_9BILA</name>
<dbReference type="AlphaFoldDB" id="A0A0C2H607"/>
<evidence type="ECO:0000313" key="3">
    <source>
        <dbReference type="Proteomes" id="UP000054047"/>
    </source>
</evidence>
<proteinExistence type="predicted"/>
<feature type="region of interest" description="Disordered" evidence="1">
    <location>
        <begin position="149"/>
        <end position="198"/>
    </location>
</feature>
<reference evidence="2 3" key="1">
    <citation type="submission" date="2013-12" db="EMBL/GenBank/DDBJ databases">
        <title>Draft genome of the parsitic nematode Ancylostoma duodenale.</title>
        <authorList>
            <person name="Mitreva M."/>
        </authorList>
    </citation>
    <scope>NUCLEOTIDE SEQUENCE [LARGE SCALE GENOMIC DNA]</scope>
    <source>
        <strain evidence="2 3">Zhejiang</strain>
    </source>
</reference>
<dbReference type="OrthoDB" id="10543032at2759"/>
<accession>A0A0C2H607</accession>
<organism evidence="2 3">
    <name type="scientific">Ancylostoma duodenale</name>
    <dbReference type="NCBI Taxonomy" id="51022"/>
    <lineage>
        <taxon>Eukaryota</taxon>
        <taxon>Metazoa</taxon>
        <taxon>Ecdysozoa</taxon>
        <taxon>Nematoda</taxon>
        <taxon>Chromadorea</taxon>
        <taxon>Rhabditida</taxon>
        <taxon>Rhabditina</taxon>
        <taxon>Rhabditomorpha</taxon>
        <taxon>Strongyloidea</taxon>
        <taxon>Ancylostomatidae</taxon>
        <taxon>Ancylostomatinae</taxon>
        <taxon>Ancylostoma</taxon>
    </lineage>
</organism>
<keyword evidence="3" id="KW-1185">Reference proteome</keyword>
<feature type="compositionally biased region" description="Pro residues" evidence="1">
    <location>
        <begin position="44"/>
        <end position="70"/>
    </location>
</feature>
<protein>
    <submittedName>
        <fullName evidence="2">Uncharacterized protein</fullName>
    </submittedName>
</protein>
<evidence type="ECO:0000256" key="1">
    <source>
        <dbReference type="SAM" id="MobiDB-lite"/>
    </source>
</evidence>
<dbReference type="EMBL" id="KN726184">
    <property type="protein sequence ID" value="KIH69295.1"/>
    <property type="molecule type" value="Genomic_DNA"/>
</dbReference>
<dbReference type="Proteomes" id="UP000054047">
    <property type="component" value="Unassembled WGS sequence"/>
</dbReference>
<evidence type="ECO:0000313" key="2">
    <source>
        <dbReference type="EMBL" id="KIH69295.1"/>
    </source>
</evidence>